<dbReference type="Proteomes" id="UP000327118">
    <property type="component" value="Unassembled WGS sequence"/>
</dbReference>
<feature type="compositionally biased region" description="Low complexity" evidence="2">
    <location>
        <begin position="145"/>
        <end position="159"/>
    </location>
</feature>
<feature type="region of interest" description="Disordered" evidence="2">
    <location>
        <begin position="78"/>
        <end position="177"/>
    </location>
</feature>
<name>A0A5N6YX62_9EURO</name>
<sequence length="570" mass="62429">MEEGESKCPVDTPEGSAGAEDNNAQSATTKNAALKDRKCQYCHQAFTSSSLGRHLDQFLFKKKPDGVHDVEEIRRIRSGITRRQARTSSSKRDDTPERTMGKDQLDRYHSGESGAKPRDGVRMMFNTPTWHATGVINDIPNPSQSHDGSGSSRFPSSQSRAPKPLPDYASRGASANNPDTMRALELALREVLDSIKAATSRMRPRLSPFDFDIQSQTFPSLCLQLLPPPPSLFATNPFSSPSSFPLQPPGVEHVEIVRQALRAKIDQWQSDQLSADFISNSQSGRPSIGLDASMIARSAQQHEDISLRHLELAFKHWASLPSETRRDAWQLEITRAFAREMEKRKSLDDQLARVQQEANQLRAQVERLGSCQWPREFALFPPDTLPLPRDVARELDIKESKISPDSSRWDYDNVVAKWKRVVMHDKGMGRVGVGYSSPVLDDRGPADSKRVGDESTCLPKSRILQPPAALSPSAPSPIQTGGLSASSSQQTSPYLPHDATRSPNAAPQAKRPRLMNGHHSGIALEGTSNSPSAGQSTATASKPWYPQQSLTVSNLAGPSGPTPPPSSSGT</sequence>
<feature type="compositionally biased region" description="Low complexity" evidence="2">
    <location>
        <begin position="466"/>
        <end position="477"/>
    </location>
</feature>
<evidence type="ECO:0000256" key="2">
    <source>
        <dbReference type="SAM" id="MobiDB-lite"/>
    </source>
</evidence>
<proteinExistence type="predicted"/>
<organism evidence="3 4">
    <name type="scientific">Aspergillus coremiiformis</name>
    <dbReference type="NCBI Taxonomy" id="138285"/>
    <lineage>
        <taxon>Eukaryota</taxon>
        <taxon>Fungi</taxon>
        <taxon>Dikarya</taxon>
        <taxon>Ascomycota</taxon>
        <taxon>Pezizomycotina</taxon>
        <taxon>Eurotiomycetes</taxon>
        <taxon>Eurotiomycetidae</taxon>
        <taxon>Eurotiales</taxon>
        <taxon>Aspergillaceae</taxon>
        <taxon>Aspergillus</taxon>
        <taxon>Aspergillus subgen. Circumdati</taxon>
    </lineage>
</organism>
<feature type="compositionally biased region" description="Polar residues" evidence="2">
    <location>
        <begin position="526"/>
        <end position="556"/>
    </location>
</feature>
<gene>
    <name evidence="3" type="ORF">BDV28DRAFT_139948</name>
</gene>
<feature type="compositionally biased region" description="Polar residues" evidence="2">
    <location>
        <begin position="478"/>
        <end position="493"/>
    </location>
</feature>
<feature type="compositionally biased region" description="Basic and acidic residues" evidence="2">
    <location>
        <begin position="440"/>
        <end position="453"/>
    </location>
</feature>
<evidence type="ECO:0000313" key="4">
    <source>
        <dbReference type="Proteomes" id="UP000327118"/>
    </source>
</evidence>
<accession>A0A5N6YX62</accession>
<reference evidence="4" key="1">
    <citation type="submission" date="2019-04" db="EMBL/GenBank/DDBJ databases">
        <title>Friends and foes A comparative genomics studyof 23 Aspergillus species from section Flavi.</title>
        <authorList>
            <consortium name="DOE Joint Genome Institute"/>
            <person name="Kjaerbolling I."/>
            <person name="Vesth T."/>
            <person name="Frisvad J.C."/>
            <person name="Nybo J.L."/>
            <person name="Theobald S."/>
            <person name="Kildgaard S."/>
            <person name="Isbrandt T."/>
            <person name="Kuo A."/>
            <person name="Sato A."/>
            <person name="Lyhne E.K."/>
            <person name="Kogle M.E."/>
            <person name="Wiebenga A."/>
            <person name="Kun R.S."/>
            <person name="Lubbers R.J."/>
            <person name="Makela M.R."/>
            <person name="Barry K."/>
            <person name="Chovatia M."/>
            <person name="Clum A."/>
            <person name="Daum C."/>
            <person name="Haridas S."/>
            <person name="He G."/>
            <person name="LaButti K."/>
            <person name="Lipzen A."/>
            <person name="Mondo S."/>
            <person name="Riley R."/>
            <person name="Salamov A."/>
            <person name="Simmons B.A."/>
            <person name="Magnuson J.K."/>
            <person name="Henrissat B."/>
            <person name="Mortensen U.H."/>
            <person name="Larsen T.O."/>
            <person name="Devries R.P."/>
            <person name="Grigoriev I.V."/>
            <person name="Machida M."/>
            <person name="Baker S.E."/>
            <person name="Andersen M.R."/>
        </authorList>
    </citation>
    <scope>NUCLEOTIDE SEQUENCE [LARGE SCALE GENOMIC DNA]</scope>
    <source>
        <strain evidence="4">CBS 553.77</strain>
    </source>
</reference>
<feature type="region of interest" description="Disordered" evidence="2">
    <location>
        <begin position="1"/>
        <end position="30"/>
    </location>
</feature>
<dbReference type="EMBL" id="ML739253">
    <property type="protein sequence ID" value="KAE8350032.1"/>
    <property type="molecule type" value="Genomic_DNA"/>
</dbReference>
<feature type="compositionally biased region" description="Basic and acidic residues" evidence="2">
    <location>
        <begin position="90"/>
        <end position="121"/>
    </location>
</feature>
<keyword evidence="1" id="KW-0175">Coiled coil</keyword>
<keyword evidence="4" id="KW-1185">Reference proteome</keyword>
<dbReference type="OrthoDB" id="3905365at2759"/>
<feature type="coiled-coil region" evidence="1">
    <location>
        <begin position="337"/>
        <end position="371"/>
    </location>
</feature>
<evidence type="ECO:0000256" key="1">
    <source>
        <dbReference type="SAM" id="Coils"/>
    </source>
</evidence>
<feature type="compositionally biased region" description="Pro residues" evidence="2">
    <location>
        <begin position="560"/>
        <end position="570"/>
    </location>
</feature>
<evidence type="ECO:0000313" key="3">
    <source>
        <dbReference type="EMBL" id="KAE8350032.1"/>
    </source>
</evidence>
<protein>
    <submittedName>
        <fullName evidence="3">Uncharacterized protein</fullName>
    </submittedName>
</protein>
<dbReference type="AlphaFoldDB" id="A0A5N6YX62"/>
<feature type="region of interest" description="Disordered" evidence="2">
    <location>
        <begin position="431"/>
        <end position="570"/>
    </location>
</feature>